<dbReference type="Pfam" id="PF12631">
    <property type="entry name" value="MnmE_helical"/>
    <property type="match status" value="1"/>
</dbReference>
<dbReference type="PROSITE" id="PS51709">
    <property type="entry name" value="G_TRME"/>
    <property type="match status" value="1"/>
</dbReference>
<accession>A0A7W9YZS3</accession>
<feature type="binding site" evidence="8">
    <location>
        <begin position="248"/>
        <end position="254"/>
    </location>
    <ligand>
        <name>GTP</name>
        <dbReference type="ChEBI" id="CHEBI:37565"/>
    </ligand>
</feature>
<feature type="binding site" evidence="8">
    <location>
        <position position="250"/>
    </location>
    <ligand>
        <name>K(+)</name>
        <dbReference type="ChEBI" id="CHEBI:29103"/>
    </ligand>
</feature>
<dbReference type="InterPro" id="IPR027368">
    <property type="entry name" value="MnmE_dom2"/>
</dbReference>
<keyword evidence="8" id="KW-0963">Cytoplasm</keyword>
<keyword evidence="2 8" id="KW-0819">tRNA processing</keyword>
<feature type="binding site" evidence="8">
    <location>
        <position position="253"/>
    </location>
    <ligand>
        <name>K(+)</name>
        <dbReference type="ChEBI" id="CHEBI:29103"/>
    </ligand>
</feature>
<feature type="binding site" evidence="8">
    <location>
        <begin position="273"/>
        <end position="276"/>
    </location>
    <ligand>
        <name>GTP</name>
        <dbReference type="ChEBI" id="CHEBI:37565"/>
    </ligand>
</feature>
<organism evidence="10 11">
    <name type="scientific">Pseudorhizobium flavum</name>
    <dbReference type="NCBI Taxonomy" id="1335061"/>
    <lineage>
        <taxon>Bacteria</taxon>
        <taxon>Pseudomonadati</taxon>
        <taxon>Pseudomonadota</taxon>
        <taxon>Alphaproteobacteria</taxon>
        <taxon>Hyphomicrobiales</taxon>
        <taxon>Rhizobiaceae</taxon>
        <taxon>Rhizobium/Agrobacterium group</taxon>
        <taxon>Pseudorhizobium</taxon>
    </lineage>
</organism>
<evidence type="ECO:0000256" key="8">
    <source>
        <dbReference type="HAMAP-Rule" id="MF_00379"/>
    </source>
</evidence>
<name>A0A7W9YZS3_9HYPH</name>
<feature type="binding site" evidence="8">
    <location>
        <position position="233"/>
    </location>
    <ligand>
        <name>Mg(2+)</name>
        <dbReference type="ChEBI" id="CHEBI:18420"/>
    </ligand>
</feature>
<comment type="subunit">
    <text evidence="8">Homodimer. Heterotetramer of two MnmE and two MnmG subunits.</text>
</comment>
<feature type="binding site" evidence="8">
    <location>
        <position position="24"/>
    </location>
    <ligand>
        <name>(6S)-5-formyl-5,6,7,8-tetrahydrofolate</name>
        <dbReference type="ChEBI" id="CHEBI:57457"/>
    </ligand>
</feature>
<dbReference type="GO" id="GO:0005525">
    <property type="term" value="F:GTP binding"/>
    <property type="evidence" value="ECO:0007669"/>
    <property type="project" value="UniProtKB-UniRule"/>
</dbReference>
<dbReference type="Pfam" id="PF01926">
    <property type="entry name" value="MMR_HSR1"/>
    <property type="match status" value="1"/>
</dbReference>
<evidence type="ECO:0000256" key="6">
    <source>
        <dbReference type="ARBA" id="ARBA00022958"/>
    </source>
</evidence>
<evidence type="ECO:0000256" key="3">
    <source>
        <dbReference type="ARBA" id="ARBA00022741"/>
    </source>
</evidence>
<proteinExistence type="inferred from homology"/>
<feature type="binding site" evidence="8">
    <location>
        <position position="254"/>
    </location>
    <ligand>
        <name>Mg(2+)</name>
        <dbReference type="ChEBI" id="CHEBI:18420"/>
    </ligand>
</feature>
<keyword evidence="7 8" id="KW-0342">GTP-binding</keyword>
<dbReference type="Gene3D" id="3.30.1360.120">
    <property type="entry name" value="Probable tRNA modification gtpase trme, domain 1"/>
    <property type="match status" value="1"/>
</dbReference>
<dbReference type="CDD" id="cd14858">
    <property type="entry name" value="TrmE_N"/>
    <property type="match status" value="1"/>
</dbReference>
<dbReference type="InterPro" id="IPR027266">
    <property type="entry name" value="TrmE/GcvT-like"/>
</dbReference>
<dbReference type="NCBIfam" id="TIGR00231">
    <property type="entry name" value="small_GTP"/>
    <property type="match status" value="1"/>
</dbReference>
<dbReference type="PANTHER" id="PTHR42714">
    <property type="entry name" value="TRNA MODIFICATION GTPASE GTPBP3"/>
    <property type="match status" value="1"/>
</dbReference>
<feature type="binding site" evidence="8">
    <location>
        <position position="433"/>
    </location>
    <ligand>
        <name>(6S)-5-formyl-5,6,7,8-tetrahydrofolate</name>
        <dbReference type="ChEBI" id="CHEBI:57457"/>
    </ligand>
</feature>
<dbReference type="InterPro" id="IPR018948">
    <property type="entry name" value="GTP-bd_TrmE_N"/>
</dbReference>
<evidence type="ECO:0000256" key="5">
    <source>
        <dbReference type="ARBA" id="ARBA00022842"/>
    </source>
</evidence>
<dbReference type="Proteomes" id="UP000535501">
    <property type="component" value="Unassembled WGS sequence"/>
</dbReference>
<feature type="domain" description="TrmE-type G" evidence="9">
    <location>
        <begin position="219"/>
        <end position="361"/>
    </location>
</feature>
<feature type="binding site" evidence="8">
    <location>
        <position position="229"/>
    </location>
    <ligand>
        <name>K(+)</name>
        <dbReference type="ChEBI" id="CHEBI:29103"/>
    </ligand>
</feature>
<evidence type="ECO:0000256" key="4">
    <source>
        <dbReference type="ARBA" id="ARBA00022801"/>
    </source>
</evidence>
<dbReference type="SUPFAM" id="SSF52540">
    <property type="entry name" value="P-loop containing nucleoside triphosphate hydrolases"/>
    <property type="match status" value="1"/>
</dbReference>
<feature type="binding site" evidence="8">
    <location>
        <position position="82"/>
    </location>
    <ligand>
        <name>(6S)-5-formyl-5,6,7,8-tetrahydrofolate</name>
        <dbReference type="ChEBI" id="CHEBI:57457"/>
    </ligand>
</feature>
<comment type="similarity">
    <text evidence="1 8">Belongs to the TRAFAC class TrmE-Era-EngA-EngB-Septin-like GTPase superfamily. TrmE GTPase family.</text>
</comment>
<keyword evidence="6 8" id="KW-0630">Potassium</keyword>
<dbReference type="FunFam" id="3.30.1360.120:FF:000007">
    <property type="entry name" value="tRNA modification GTPase GTPBP3, mitochondrial"/>
    <property type="match status" value="1"/>
</dbReference>
<evidence type="ECO:0000313" key="10">
    <source>
        <dbReference type="EMBL" id="MBB6181420.1"/>
    </source>
</evidence>
<dbReference type="EC" id="3.6.-.-" evidence="8"/>
<comment type="caution">
    <text evidence="8">Lacks conserved residue(s) required for the propagation of feature annotation.</text>
</comment>
<feature type="binding site" evidence="8">
    <location>
        <position position="248"/>
    </location>
    <ligand>
        <name>K(+)</name>
        <dbReference type="ChEBI" id="CHEBI:29103"/>
    </ligand>
</feature>
<dbReference type="Pfam" id="PF10396">
    <property type="entry name" value="TrmE_N"/>
    <property type="match status" value="1"/>
</dbReference>
<dbReference type="PANTHER" id="PTHR42714:SF2">
    <property type="entry name" value="TRNA MODIFICATION GTPASE GTPBP3, MITOCHONDRIAL"/>
    <property type="match status" value="1"/>
</dbReference>
<keyword evidence="4 8" id="KW-0378">Hydrolase</keyword>
<evidence type="ECO:0000259" key="9">
    <source>
        <dbReference type="PROSITE" id="PS51709"/>
    </source>
</evidence>
<gene>
    <name evidence="8" type="primary">mnmE</name>
    <name evidence="8" type="synonym">trmE</name>
    <name evidence="10" type="ORF">HNQ75_003407</name>
</gene>
<comment type="caution">
    <text evidence="10">The sequence shown here is derived from an EMBL/GenBank/DDBJ whole genome shotgun (WGS) entry which is preliminary data.</text>
</comment>
<evidence type="ECO:0000256" key="2">
    <source>
        <dbReference type="ARBA" id="ARBA00022694"/>
    </source>
</evidence>
<sequence>MSVTTDTIFALSSGSLPAGVAVLRISGPAAFPALMQLTRGTQPPPRKAALRKILDREEQLIDEALVLTFPAPHSFTGEDVVELQLHGSRAVVNAVCSQLAALPGLRLAEAGEFSRRAFENGRLDLVEAEGLAELIAAETEMQRRLAVEQSFGRQSHLYEDWTLRLTHARAMIEAELDFADEDDVPGSVGERVTADIAAVHTELEKHLESAKGGEIVRNGFKVAIVGPPNSGKSSLLNYLAQRDVAIVTGLAGTTRDVLHIDLDLEGYLVRVFDTAGIRESSDVIEQEGIRRARQLIDTADLVLYLEEIGWESLQAPLSPHALRVGTKLDIHRRAPSYDICLSTVTGEGVGLLRKAIISRIQSAWDGSVAPMCGRQIALLRDTSLHLRSALKETELELRAEHLRRAATALGRITGQVDVEQLLDVIFSQFCIGK</sequence>
<dbReference type="GO" id="GO:0046872">
    <property type="term" value="F:metal ion binding"/>
    <property type="evidence" value="ECO:0007669"/>
    <property type="project" value="UniProtKB-KW"/>
</dbReference>
<keyword evidence="3 8" id="KW-0547">Nucleotide-binding</keyword>
<dbReference type="InterPro" id="IPR004520">
    <property type="entry name" value="GTPase_MnmE"/>
</dbReference>
<keyword evidence="11" id="KW-1185">Reference proteome</keyword>
<dbReference type="GO" id="GO:0003924">
    <property type="term" value="F:GTPase activity"/>
    <property type="evidence" value="ECO:0007669"/>
    <property type="project" value="UniProtKB-UniRule"/>
</dbReference>
<dbReference type="Gene3D" id="1.20.120.430">
    <property type="entry name" value="tRNA modification GTPase MnmE domain 2"/>
    <property type="match status" value="1"/>
</dbReference>
<dbReference type="SUPFAM" id="SSF116878">
    <property type="entry name" value="TrmE connector domain"/>
    <property type="match status" value="1"/>
</dbReference>
<dbReference type="InterPro" id="IPR027417">
    <property type="entry name" value="P-loop_NTPase"/>
</dbReference>
<dbReference type="EMBL" id="JACHEJ010000009">
    <property type="protein sequence ID" value="MBB6181420.1"/>
    <property type="molecule type" value="Genomic_DNA"/>
</dbReference>
<dbReference type="SUPFAM" id="SSF103025">
    <property type="entry name" value="Folate-binding domain"/>
    <property type="match status" value="1"/>
</dbReference>
<comment type="cofactor">
    <cofactor evidence="8">
        <name>K(+)</name>
        <dbReference type="ChEBI" id="CHEBI:29103"/>
    </cofactor>
    <text evidence="8">Binds 1 potassium ion per subunit.</text>
</comment>
<dbReference type="AlphaFoldDB" id="A0A7W9YZS3"/>
<keyword evidence="5 8" id="KW-0460">Magnesium</keyword>
<feature type="binding site" evidence="8">
    <location>
        <begin position="229"/>
        <end position="234"/>
    </location>
    <ligand>
        <name>GTP</name>
        <dbReference type="ChEBI" id="CHEBI:37565"/>
    </ligand>
</feature>
<dbReference type="NCBIfam" id="NF003661">
    <property type="entry name" value="PRK05291.1-3"/>
    <property type="match status" value="1"/>
</dbReference>
<evidence type="ECO:0000256" key="1">
    <source>
        <dbReference type="ARBA" id="ARBA00011043"/>
    </source>
</evidence>
<protein>
    <recommendedName>
        <fullName evidence="8">tRNA modification GTPase MnmE</fullName>
        <ecNumber evidence="8">3.6.-.-</ecNumber>
    </recommendedName>
</protein>
<dbReference type="HAMAP" id="MF_00379">
    <property type="entry name" value="GTPase_MnmE"/>
    <property type="match status" value="1"/>
</dbReference>
<evidence type="ECO:0000256" key="7">
    <source>
        <dbReference type="ARBA" id="ARBA00023134"/>
    </source>
</evidence>
<dbReference type="InterPro" id="IPR005225">
    <property type="entry name" value="Small_GTP-bd"/>
</dbReference>
<dbReference type="GO" id="GO:0002098">
    <property type="term" value="P:tRNA wobble uridine modification"/>
    <property type="evidence" value="ECO:0007669"/>
    <property type="project" value="TreeGrafter"/>
</dbReference>
<reference evidence="10 11" key="1">
    <citation type="submission" date="2020-08" db="EMBL/GenBank/DDBJ databases">
        <title>Genomic Encyclopedia of Type Strains, Phase IV (KMG-IV): sequencing the most valuable type-strain genomes for metagenomic binning, comparative biology and taxonomic classification.</title>
        <authorList>
            <person name="Goeker M."/>
        </authorList>
    </citation>
    <scope>NUCLEOTIDE SEQUENCE [LARGE SCALE GENOMIC DNA]</scope>
    <source>
        <strain evidence="10 11">DSM 102134</strain>
    </source>
</reference>
<dbReference type="Gene3D" id="3.40.50.300">
    <property type="entry name" value="P-loop containing nucleotide triphosphate hydrolases"/>
    <property type="match status" value="1"/>
</dbReference>
<evidence type="ECO:0000313" key="11">
    <source>
        <dbReference type="Proteomes" id="UP000535501"/>
    </source>
</evidence>
<feature type="binding site" evidence="8">
    <location>
        <position position="122"/>
    </location>
    <ligand>
        <name>(6S)-5-formyl-5,6,7,8-tetrahydrofolate</name>
        <dbReference type="ChEBI" id="CHEBI:57457"/>
    </ligand>
</feature>
<dbReference type="GO" id="GO:0005737">
    <property type="term" value="C:cytoplasm"/>
    <property type="evidence" value="ECO:0007669"/>
    <property type="project" value="UniProtKB-SubCell"/>
</dbReference>
<dbReference type="InterPro" id="IPR025867">
    <property type="entry name" value="MnmE_helical"/>
</dbReference>
<comment type="subcellular location">
    <subcellularLocation>
        <location evidence="8">Cytoplasm</location>
    </subcellularLocation>
</comment>
<dbReference type="GO" id="GO:0030488">
    <property type="term" value="P:tRNA methylation"/>
    <property type="evidence" value="ECO:0007669"/>
    <property type="project" value="TreeGrafter"/>
</dbReference>
<comment type="function">
    <text evidence="8">Exhibits a very high intrinsic GTPase hydrolysis rate. Involved in the addition of a carboxymethylaminomethyl (cmnm) group at the wobble position (U34) of certain tRNAs, forming tRNA-cmnm(5)s(2)U34.</text>
</comment>
<dbReference type="InterPro" id="IPR006073">
    <property type="entry name" value="GTP-bd"/>
</dbReference>
<dbReference type="InterPro" id="IPR031168">
    <property type="entry name" value="G_TrmE"/>
</dbReference>
<dbReference type="RefSeq" id="WP_077548765.1">
    <property type="nucleotide sequence ID" value="NZ_JACHEJ010000009.1"/>
</dbReference>
<dbReference type="CDD" id="cd04164">
    <property type="entry name" value="trmE"/>
    <property type="match status" value="1"/>
</dbReference>
<keyword evidence="8" id="KW-0479">Metal-binding</keyword>